<feature type="transmembrane region" description="Helical" evidence="6">
    <location>
        <begin position="282"/>
        <end position="303"/>
    </location>
</feature>
<dbReference type="Pfam" id="PF00520">
    <property type="entry name" value="Ion_trans"/>
    <property type="match status" value="1"/>
</dbReference>
<accession>A0ABP0JKC8</accession>
<evidence type="ECO:0000256" key="2">
    <source>
        <dbReference type="ARBA" id="ARBA00022692"/>
    </source>
</evidence>
<keyword evidence="4 6" id="KW-0472">Membrane</keyword>
<dbReference type="PANTHER" id="PTHR10217">
    <property type="entry name" value="VOLTAGE AND LIGAND GATED POTASSIUM CHANNEL"/>
    <property type="match status" value="1"/>
</dbReference>
<evidence type="ECO:0000256" key="1">
    <source>
        <dbReference type="ARBA" id="ARBA00004141"/>
    </source>
</evidence>
<dbReference type="InterPro" id="IPR050818">
    <property type="entry name" value="KCNH_animal-type"/>
</dbReference>
<dbReference type="InterPro" id="IPR014710">
    <property type="entry name" value="RmlC-like_jellyroll"/>
</dbReference>
<feature type="transmembrane region" description="Helical" evidence="6">
    <location>
        <begin position="249"/>
        <end position="270"/>
    </location>
</feature>
<dbReference type="InterPro" id="IPR018247">
    <property type="entry name" value="EF_Hand_1_Ca_BS"/>
</dbReference>
<keyword evidence="2 6" id="KW-0812">Transmembrane</keyword>
<dbReference type="InterPro" id="IPR005821">
    <property type="entry name" value="Ion_trans_dom"/>
</dbReference>
<organism evidence="8 9">
    <name type="scientific">Durusdinium trenchii</name>
    <dbReference type="NCBI Taxonomy" id="1381693"/>
    <lineage>
        <taxon>Eukaryota</taxon>
        <taxon>Sar</taxon>
        <taxon>Alveolata</taxon>
        <taxon>Dinophyceae</taxon>
        <taxon>Suessiales</taxon>
        <taxon>Symbiodiniaceae</taxon>
        <taxon>Durusdinium</taxon>
    </lineage>
</organism>
<feature type="domain" description="Ion transport" evidence="7">
    <location>
        <begin position="216"/>
        <end position="464"/>
    </location>
</feature>
<proteinExistence type="predicted"/>
<feature type="transmembrane region" description="Helical" evidence="6">
    <location>
        <begin position="217"/>
        <end position="237"/>
    </location>
</feature>
<evidence type="ECO:0000259" key="7">
    <source>
        <dbReference type="Pfam" id="PF00520"/>
    </source>
</evidence>
<dbReference type="PANTHER" id="PTHR10217:SF435">
    <property type="entry name" value="POTASSIUM VOLTAGE-GATED CHANNEL PROTEIN EAG"/>
    <property type="match status" value="1"/>
</dbReference>
<gene>
    <name evidence="8" type="ORF">SCF082_LOCUS12374</name>
</gene>
<dbReference type="Gene3D" id="2.60.120.10">
    <property type="entry name" value="Jelly Rolls"/>
    <property type="match status" value="1"/>
</dbReference>
<protein>
    <submittedName>
        <fullName evidence="8">Potassium voltage-gated channel protein eag (Ether-a-go-go protein)</fullName>
    </submittedName>
</protein>
<dbReference type="SUPFAM" id="SSF81324">
    <property type="entry name" value="Voltage-gated potassium channels"/>
    <property type="match status" value="1"/>
</dbReference>
<comment type="caution">
    <text evidence="8">The sequence shown here is derived from an EMBL/GenBank/DDBJ whole genome shotgun (WGS) entry which is preliminary data.</text>
</comment>
<name>A0ABP0JKC8_9DINO</name>
<evidence type="ECO:0000256" key="4">
    <source>
        <dbReference type="ARBA" id="ARBA00023136"/>
    </source>
</evidence>
<evidence type="ECO:0000313" key="8">
    <source>
        <dbReference type="EMBL" id="CAK9014559.1"/>
    </source>
</evidence>
<feature type="transmembrane region" description="Helical" evidence="6">
    <location>
        <begin position="364"/>
        <end position="382"/>
    </location>
</feature>
<evidence type="ECO:0000313" key="9">
    <source>
        <dbReference type="Proteomes" id="UP001642464"/>
    </source>
</evidence>
<evidence type="ECO:0000256" key="3">
    <source>
        <dbReference type="ARBA" id="ARBA00022989"/>
    </source>
</evidence>
<evidence type="ECO:0000256" key="5">
    <source>
        <dbReference type="SAM" id="MobiDB-lite"/>
    </source>
</evidence>
<feature type="compositionally biased region" description="Basic and acidic residues" evidence="5">
    <location>
        <begin position="97"/>
        <end position="106"/>
    </location>
</feature>
<feature type="region of interest" description="Disordered" evidence="5">
    <location>
        <begin position="97"/>
        <end position="123"/>
    </location>
</feature>
<dbReference type="Proteomes" id="UP001642464">
    <property type="component" value="Unassembled WGS sequence"/>
</dbReference>
<dbReference type="SUPFAM" id="SSF51206">
    <property type="entry name" value="cAMP-binding domain-like"/>
    <property type="match status" value="1"/>
</dbReference>
<dbReference type="Gene3D" id="1.10.287.630">
    <property type="entry name" value="Helix hairpin bin"/>
    <property type="match status" value="1"/>
</dbReference>
<dbReference type="InterPro" id="IPR018490">
    <property type="entry name" value="cNMP-bd_dom_sf"/>
</dbReference>
<dbReference type="EMBL" id="CAXAMM010007524">
    <property type="protein sequence ID" value="CAK9014559.1"/>
    <property type="molecule type" value="Genomic_DNA"/>
</dbReference>
<feature type="region of interest" description="Disordered" evidence="5">
    <location>
        <begin position="66"/>
        <end position="85"/>
    </location>
</feature>
<dbReference type="PROSITE" id="PS00018">
    <property type="entry name" value="EF_HAND_1"/>
    <property type="match status" value="1"/>
</dbReference>
<keyword evidence="3 6" id="KW-1133">Transmembrane helix</keyword>
<sequence>MEHEEGEAQASLQSQAFADDSRFQELVQQMLEEHVVTVSDLREANELLRQELRLFRPEEETAEHIPKELVRSDVRAPPSSDAGLALSSSFGVGSWRIEKTKSKEDEGSMSPSPRARTQRESMQTQYKKAIDSAQEGFVLKGVWTEYDSKSDHGSSFHYYVAATNRARMNTANAMPKTSLRVGRDLIGLRGQGQPLLPMLAVSCMPGVISPSGTYRMIWDLLGLLFILYDTFMIPMQVFDIDKNGFVGTFDWITLLFWTFDMVQSFFTGYFKEGVQVMEPRKIVMNYLKTWFIIDLVVVGPEWFTSLSPDGFGLDGVGIGRILRLGRAMRVLRLLRLLKLRRIVDALLELVESEYTFTLINLAKLLFAVLVLNHVIACVWYFVGTQSMLAGLRNWFEMSGEYVDDQTYMYFTALHWSLTQFTPASMNVSAANTWERVTSILVLFFAMVAFSSIVGHITASMSHLQNLRGAHMKQFWLLRRYMKQRRIRRELQLRITKFLEYKAQKEHDTVHSSSVLILEQLSEPLRKELSYETMVHWIASHPFFSAVNSKMPVFMHRLCHSALNEIGLASGDIVFTAGHEAKQMLFIKHGNLEYVGLNRLILDPPLQEEEWFVEAAIWVPWRHMGDCKVLSPGELIGVCNEVFAREMSLHHLPWSFCKMYAIQFCESLNTIEPEDLTDVLRDHEFGLSEMVHQAINEFFPDVPEIMPEPRRH</sequence>
<reference evidence="8 9" key="1">
    <citation type="submission" date="2024-02" db="EMBL/GenBank/DDBJ databases">
        <authorList>
            <person name="Chen Y."/>
            <person name="Shah S."/>
            <person name="Dougan E. K."/>
            <person name="Thang M."/>
            <person name="Chan C."/>
        </authorList>
    </citation>
    <scope>NUCLEOTIDE SEQUENCE [LARGE SCALE GENOMIC DNA]</scope>
</reference>
<evidence type="ECO:0000256" key="6">
    <source>
        <dbReference type="SAM" id="Phobius"/>
    </source>
</evidence>
<comment type="subcellular location">
    <subcellularLocation>
        <location evidence="1">Membrane</location>
        <topology evidence="1">Multi-pass membrane protein</topology>
    </subcellularLocation>
</comment>
<feature type="transmembrane region" description="Helical" evidence="6">
    <location>
        <begin position="439"/>
        <end position="458"/>
    </location>
</feature>
<keyword evidence="9" id="KW-1185">Reference proteome</keyword>
<dbReference type="Gene3D" id="1.10.287.70">
    <property type="match status" value="1"/>
</dbReference>